<feature type="region of interest" description="Disordered" evidence="4">
    <location>
        <begin position="193"/>
        <end position="216"/>
    </location>
</feature>
<evidence type="ECO:0000256" key="2">
    <source>
        <dbReference type="ARBA" id="ARBA00022801"/>
    </source>
</evidence>
<dbReference type="EMBL" id="JACMSC010000002">
    <property type="protein sequence ID" value="KAG6531941.1"/>
    <property type="molecule type" value="Genomic_DNA"/>
</dbReference>
<keyword evidence="7" id="KW-1185">Reference proteome</keyword>
<keyword evidence="2" id="KW-0378">Hydrolase</keyword>
<accession>A0A8J5M1U9</accession>
<keyword evidence="3" id="KW-0442">Lipid degradation</keyword>
<proteinExistence type="inferred from homology"/>
<protein>
    <recommendedName>
        <fullName evidence="5">Transposase-associated domain-containing protein</fullName>
    </recommendedName>
</protein>
<feature type="compositionally biased region" description="Basic and acidic residues" evidence="4">
    <location>
        <begin position="207"/>
        <end position="216"/>
    </location>
</feature>
<dbReference type="GO" id="GO:0016787">
    <property type="term" value="F:hydrolase activity"/>
    <property type="evidence" value="ECO:0007669"/>
    <property type="project" value="UniProtKB-KW"/>
</dbReference>
<feature type="compositionally biased region" description="Low complexity" evidence="4">
    <location>
        <begin position="83"/>
        <end position="97"/>
    </location>
</feature>
<dbReference type="PANTHER" id="PTHR32241">
    <property type="entry name" value="PATATIN-LIKE PROTEIN 6"/>
    <property type="match status" value="1"/>
</dbReference>
<evidence type="ECO:0000313" key="7">
    <source>
        <dbReference type="Proteomes" id="UP000734854"/>
    </source>
</evidence>
<comment type="similarity">
    <text evidence="1">Belongs to the patatin family.</text>
</comment>
<dbReference type="Gene3D" id="3.40.1090.10">
    <property type="entry name" value="Cytosolic phospholipase A2 catalytic domain"/>
    <property type="match status" value="1"/>
</dbReference>
<comment type="caution">
    <text evidence="6">The sequence shown here is derived from an EMBL/GenBank/DDBJ whole genome shotgun (WGS) entry which is preliminary data.</text>
</comment>
<dbReference type="InterPro" id="IPR029480">
    <property type="entry name" value="Transpos_assoc"/>
</dbReference>
<evidence type="ECO:0000256" key="3">
    <source>
        <dbReference type="ARBA" id="ARBA00022963"/>
    </source>
</evidence>
<sequence>MKESSVIRCPCILCRNLKFGDLEMVKAYIHLHGFDQTYLIWINHGEEIVDLSENIDVRIDIENDNVINERERSATRHFPSPSPTSTGTPPPVAGSGSRVRILSVDNGGHPSEALLATVSLARLESSLRRLSADPSAPIIDFFNVAAGSGSGGVLAVMLLPEALMTDHSSQPKRRSGSSLSGVDGCCSDPARGGTCGSGYSSEGLGKGSDERSATRS</sequence>
<dbReference type="Pfam" id="PF13963">
    <property type="entry name" value="Transpos_assoc"/>
    <property type="match status" value="1"/>
</dbReference>
<dbReference type="PANTHER" id="PTHR32241:SF12">
    <property type="entry name" value="OS03G0784100 PROTEIN"/>
    <property type="match status" value="1"/>
</dbReference>
<feature type="domain" description="Transposase-associated" evidence="5">
    <location>
        <begin position="3"/>
        <end position="46"/>
    </location>
</feature>
<evidence type="ECO:0000259" key="5">
    <source>
        <dbReference type="Pfam" id="PF13963"/>
    </source>
</evidence>
<evidence type="ECO:0000313" key="6">
    <source>
        <dbReference type="EMBL" id="KAG6531941.1"/>
    </source>
</evidence>
<feature type="region of interest" description="Disordered" evidence="4">
    <location>
        <begin position="70"/>
        <end position="97"/>
    </location>
</feature>
<evidence type="ECO:0000256" key="1">
    <source>
        <dbReference type="ARBA" id="ARBA00010240"/>
    </source>
</evidence>
<evidence type="ECO:0000256" key="4">
    <source>
        <dbReference type="SAM" id="MobiDB-lite"/>
    </source>
</evidence>
<name>A0A8J5M1U9_ZINOF</name>
<organism evidence="6 7">
    <name type="scientific">Zingiber officinale</name>
    <name type="common">Ginger</name>
    <name type="synonym">Amomum zingiber</name>
    <dbReference type="NCBI Taxonomy" id="94328"/>
    <lineage>
        <taxon>Eukaryota</taxon>
        <taxon>Viridiplantae</taxon>
        <taxon>Streptophyta</taxon>
        <taxon>Embryophyta</taxon>
        <taxon>Tracheophyta</taxon>
        <taxon>Spermatophyta</taxon>
        <taxon>Magnoliopsida</taxon>
        <taxon>Liliopsida</taxon>
        <taxon>Zingiberales</taxon>
        <taxon>Zingiberaceae</taxon>
        <taxon>Zingiber</taxon>
    </lineage>
</organism>
<keyword evidence="3" id="KW-0443">Lipid metabolism</keyword>
<dbReference type="AlphaFoldDB" id="A0A8J5M1U9"/>
<reference evidence="6 7" key="1">
    <citation type="submission" date="2020-08" db="EMBL/GenBank/DDBJ databases">
        <title>Plant Genome Project.</title>
        <authorList>
            <person name="Zhang R.-G."/>
        </authorList>
    </citation>
    <scope>NUCLEOTIDE SEQUENCE [LARGE SCALE GENOMIC DNA]</scope>
    <source>
        <tissue evidence="6">Rhizome</tissue>
    </source>
</reference>
<dbReference type="GO" id="GO:0016042">
    <property type="term" value="P:lipid catabolic process"/>
    <property type="evidence" value="ECO:0007669"/>
    <property type="project" value="UniProtKB-KW"/>
</dbReference>
<dbReference type="Proteomes" id="UP000734854">
    <property type="component" value="Unassembled WGS sequence"/>
</dbReference>
<gene>
    <name evidence="6" type="ORF">ZIOFF_005777</name>
</gene>